<dbReference type="KEGG" id="beq:BEWA_030260"/>
<dbReference type="SMART" id="SM01387">
    <property type="entry name" value="Ribosomal_S15"/>
    <property type="match status" value="1"/>
</dbReference>
<dbReference type="GO" id="GO:0005737">
    <property type="term" value="C:cytoplasm"/>
    <property type="evidence" value="ECO:0007669"/>
    <property type="project" value="UniProtKB-ARBA"/>
</dbReference>
<dbReference type="GeneID" id="15803725"/>
<name>L0AY31_THEEQ</name>
<dbReference type="SUPFAM" id="SSF47060">
    <property type="entry name" value="S15/NS1 RNA-binding domain"/>
    <property type="match status" value="1"/>
</dbReference>
<dbReference type="STRING" id="1537102.L0AY31"/>
<comment type="similarity">
    <text evidence="1 4">Belongs to the universal ribosomal protein uS15 family.</text>
</comment>
<evidence type="ECO:0000313" key="5">
    <source>
        <dbReference type="EMBL" id="AFZ80173.1"/>
    </source>
</evidence>
<evidence type="ECO:0000256" key="1">
    <source>
        <dbReference type="ARBA" id="ARBA00008434"/>
    </source>
</evidence>
<gene>
    <name evidence="5" type="ORF">BEWA_030260</name>
</gene>
<keyword evidence="6" id="KW-1185">Reference proteome</keyword>
<evidence type="ECO:0000256" key="4">
    <source>
        <dbReference type="RuleBase" id="RU003919"/>
    </source>
</evidence>
<dbReference type="GO" id="GO:0006412">
    <property type="term" value="P:translation"/>
    <property type="evidence" value="ECO:0007669"/>
    <property type="project" value="InterPro"/>
</dbReference>
<dbReference type="CDD" id="cd00353">
    <property type="entry name" value="Ribosomal_S15p_S13e"/>
    <property type="match status" value="1"/>
</dbReference>
<proteinExistence type="inferred from homology"/>
<dbReference type="InterPro" id="IPR009068">
    <property type="entry name" value="uS15_NS1_RNA-bd_sf"/>
</dbReference>
<dbReference type="GO" id="GO:1990904">
    <property type="term" value="C:ribonucleoprotein complex"/>
    <property type="evidence" value="ECO:0007669"/>
    <property type="project" value="UniProtKB-KW"/>
</dbReference>
<dbReference type="OrthoDB" id="441444at2759"/>
<dbReference type="GO" id="GO:0003735">
    <property type="term" value="F:structural constituent of ribosome"/>
    <property type="evidence" value="ECO:0007669"/>
    <property type="project" value="InterPro"/>
</dbReference>
<dbReference type="InterPro" id="IPR005290">
    <property type="entry name" value="Ribosomal_uS15_bac-type"/>
</dbReference>
<dbReference type="PANTHER" id="PTHR23321:SF26">
    <property type="entry name" value="SMALL RIBOSOMAL SUBUNIT PROTEIN US15M"/>
    <property type="match status" value="1"/>
</dbReference>
<dbReference type="Pfam" id="PF00312">
    <property type="entry name" value="Ribosomal_S15"/>
    <property type="match status" value="1"/>
</dbReference>
<evidence type="ECO:0000256" key="3">
    <source>
        <dbReference type="ARBA" id="ARBA00023274"/>
    </source>
</evidence>
<dbReference type="RefSeq" id="XP_004829839.1">
    <property type="nucleotide sequence ID" value="XM_004829782.1"/>
</dbReference>
<dbReference type="EMBL" id="CP001669">
    <property type="protein sequence ID" value="AFZ80173.1"/>
    <property type="molecule type" value="Genomic_DNA"/>
</dbReference>
<evidence type="ECO:0000256" key="2">
    <source>
        <dbReference type="ARBA" id="ARBA00022980"/>
    </source>
</evidence>
<reference evidence="5 6" key="1">
    <citation type="journal article" date="2012" name="BMC Genomics">
        <title>Comparative genomic analysis and phylogenetic position of Theileria equi.</title>
        <authorList>
            <person name="Kappmeyer L.S."/>
            <person name="Thiagarajan M."/>
            <person name="Herndon D.R."/>
            <person name="Ramsay J.D."/>
            <person name="Caler E."/>
            <person name="Djikeng A."/>
            <person name="Gillespie J.J."/>
            <person name="Lau A.O."/>
            <person name="Roalson E.H."/>
            <person name="Silva J.C."/>
            <person name="Silva M.G."/>
            <person name="Suarez C.E."/>
            <person name="Ueti M.W."/>
            <person name="Nene V.M."/>
            <person name="Mealey R.H."/>
            <person name="Knowles D.P."/>
            <person name="Brayton K.A."/>
        </authorList>
    </citation>
    <scope>NUCLEOTIDE SEQUENCE [LARGE SCALE GENOMIC DNA]</scope>
    <source>
        <strain evidence="5 6">WA</strain>
    </source>
</reference>
<dbReference type="VEuPathDB" id="PiroplasmaDB:BEWA_030260"/>
<evidence type="ECO:0000313" key="6">
    <source>
        <dbReference type="Proteomes" id="UP000031512"/>
    </source>
</evidence>
<dbReference type="InterPro" id="IPR000589">
    <property type="entry name" value="Ribosomal_uS15"/>
</dbReference>
<dbReference type="Proteomes" id="UP000031512">
    <property type="component" value="Chromosome 1"/>
</dbReference>
<dbReference type="GO" id="GO:0005840">
    <property type="term" value="C:ribosome"/>
    <property type="evidence" value="ECO:0007669"/>
    <property type="project" value="UniProtKB-KW"/>
</dbReference>
<protein>
    <submittedName>
        <fullName evidence="5">40S ribosomal protein S15, putative</fullName>
    </submittedName>
</protein>
<dbReference type="Gene3D" id="1.10.287.10">
    <property type="entry name" value="S15/NS1, RNA-binding"/>
    <property type="match status" value="1"/>
</dbReference>
<dbReference type="eggNOG" id="KOG2815">
    <property type="taxonomic scope" value="Eukaryota"/>
</dbReference>
<dbReference type="AlphaFoldDB" id="L0AY31"/>
<keyword evidence="3 4" id="KW-0687">Ribonucleoprotein</keyword>
<accession>L0AY31</accession>
<keyword evidence="2 4" id="KW-0689">Ribosomal protein</keyword>
<organism evidence="5 6">
    <name type="scientific">Theileria equi strain WA</name>
    <dbReference type="NCBI Taxonomy" id="1537102"/>
    <lineage>
        <taxon>Eukaryota</taxon>
        <taxon>Sar</taxon>
        <taxon>Alveolata</taxon>
        <taxon>Apicomplexa</taxon>
        <taxon>Aconoidasida</taxon>
        <taxon>Piroplasmida</taxon>
        <taxon>Theileriidae</taxon>
        <taxon>Theileria</taxon>
    </lineage>
</organism>
<dbReference type="PANTHER" id="PTHR23321">
    <property type="entry name" value="RIBOSOMAL PROTEIN S15, BACTERIAL AND ORGANELLAR"/>
    <property type="match status" value="1"/>
</dbReference>
<sequence length="189" mass="21642">MSQFGQGLVAFGPIVGRSCSLFTKLGHRSVSHVKSHIIKGIPFEKIRAQKTEWYKKAEAAFLAERAKIPQGYVGRWKHDDLSNLDPKIAQALSLRCASGRELRRARTMLIMKHLQKQPFDTGSTPVQLGCISEKVLNLRAHLIRHPKDNGRKRAMAILLSKRHRLMKRLYNEDFELYQHVCKVLSKFIA</sequence>